<dbReference type="GO" id="GO:0050660">
    <property type="term" value="F:flavin adenine dinucleotide binding"/>
    <property type="evidence" value="ECO:0007669"/>
    <property type="project" value="TreeGrafter"/>
</dbReference>
<feature type="disulfide bond" description="Redox-active" evidence="10">
    <location>
        <begin position="41"/>
        <end position="46"/>
    </location>
</feature>
<feature type="binding site" evidence="9">
    <location>
        <position position="303"/>
    </location>
    <ligand>
        <name>FAD</name>
        <dbReference type="ChEBI" id="CHEBI:57692"/>
    </ligand>
</feature>
<keyword evidence="9" id="KW-0547">Nucleotide-binding</keyword>
<feature type="binding site" evidence="9">
    <location>
        <position position="199"/>
    </location>
    <ligand>
        <name>NAD(+)</name>
        <dbReference type="ChEBI" id="CHEBI:57540"/>
    </ligand>
</feature>
<dbReference type="AlphaFoldDB" id="A0A2A5KRJ0"/>
<evidence type="ECO:0000259" key="13">
    <source>
        <dbReference type="Pfam" id="PF07992"/>
    </source>
</evidence>
<dbReference type="Proteomes" id="UP000218807">
    <property type="component" value="Unassembled WGS sequence"/>
</dbReference>
<dbReference type="Gene3D" id="3.50.50.60">
    <property type="entry name" value="FAD/NAD(P)-binding domain"/>
    <property type="match status" value="2"/>
</dbReference>
<evidence type="ECO:0000256" key="3">
    <source>
        <dbReference type="ARBA" id="ARBA00022827"/>
    </source>
</evidence>
<feature type="binding site" evidence="9">
    <location>
        <position position="50"/>
    </location>
    <ligand>
        <name>FAD</name>
        <dbReference type="ChEBI" id="CHEBI:57692"/>
    </ligand>
</feature>
<feature type="domain" description="FAD/NAD(P)-binding" evidence="13">
    <location>
        <begin position="5"/>
        <end position="314"/>
    </location>
</feature>
<keyword evidence="15" id="KW-1185">Reference proteome</keyword>
<dbReference type="InterPro" id="IPR023753">
    <property type="entry name" value="FAD/NAD-binding_dom"/>
</dbReference>
<dbReference type="Pfam" id="PF02852">
    <property type="entry name" value="Pyr_redox_dim"/>
    <property type="match status" value="1"/>
</dbReference>
<dbReference type="Pfam" id="PF07992">
    <property type="entry name" value="Pyr_redox_2"/>
    <property type="match status" value="1"/>
</dbReference>
<evidence type="ECO:0000259" key="12">
    <source>
        <dbReference type="Pfam" id="PF02852"/>
    </source>
</evidence>
<dbReference type="SUPFAM" id="SSF51905">
    <property type="entry name" value="FAD/NAD(P)-binding domain"/>
    <property type="match status" value="1"/>
</dbReference>
<keyword evidence="7 11" id="KW-0676">Redox-active center</keyword>
<evidence type="ECO:0000256" key="4">
    <source>
        <dbReference type="ARBA" id="ARBA00022857"/>
    </source>
</evidence>
<proteinExistence type="inferred from homology"/>
<dbReference type="EMBL" id="NXDM01000017">
    <property type="protein sequence ID" value="PCK79670.1"/>
    <property type="molecule type" value="Genomic_DNA"/>
</dbReference>
<evidence type="ECO:0000256" key="8">
    <source>
        <dbReference type="PIRSR" id="PIRSR000350-2"/>
    </source>
</evidence>
<dbReference type="SUPFAM" id="SSF55424">
    <property type="entry name" value="FAD/NAD-linked reductases, dimerisation (C-terminal) domain"/>
    <property type="match status" value="1"/>
</dbReference>
<dbReference type="PRINTS" id="PR00411">
    <property type="entry name" value="PNDRDTASEI"/>
</dbReference>
<comment type="cofactor">
    <cofactor evidence="9">
        <name>FAD</name>
        <dbReference type="ChEBI" id="CHEBI:57692"/>
    </cofactor>
    <text evidence="9">Binds 1 FAD per subunit.</text>
</comment>
<evidence type="ECO:0000256" key="11">
    <source>
        <dbReference type="RuleBase" id="RU003691"/>
    </source>
</evidence>
<feature type="binding site" evidence="9">
    <location>
        <position position="262"/>
    </location>
    <ligand>
        <name>NAD(+)</name>
        <dbReference type="ChEBI" id="CHEBI:57540"/>
    </ligand>
</feature>
<evidence type="ECO:0000256" key="1">
    <source>
        <dbReference type="ARBA" id="ARBA00007532"/>
    </source>
</evidence>
<reference evidence="14 15" key="1">
    <citation type="submission" date="2017-09" db="EMBL/GenBank/DDBJ databases">
        <title>Comparative genomics of rhizobia isolated from Phaseolus vulgaris in China.</title>
        <authorList>
            <person name="Tong W."/>
        </authorList>
    </citation>
    <scope>NUCLEOTIDE SEQUENCE [LARGE SCALE GENOMIC DNA]</scope>
    <source>
        <strain evidence="14 15">L101</strain>
    </source>
</reference>
<comment type="similarity">
    <text evidence="1 11">Belongs to the class-I pyridine nucleotide-disulfide oxidoreductase family.</text>
</comment>
<keyword evidence="6" id="KW-1015">Disulfide bond</keyword>
<dbReference type="InterPro" id="IPR016156">
    <property type="entry name" value="FAD/NAD-linked_Rdtase_dimer_sf"/>
</dbReference>
<keyword evidence="5 11" id="KW-0560">Oxidoreductase</keyword>
<evidence type="ECO:0000256" key="10">
    <source>
        <dbReference type="PIRSR" id="PIRSR000350-4"/>
    </source>
</evidence>
<evidence type="ECO:0000313" key="15">
    <source>
        <dbReference type="Proteomes" id="UP000218807"/>
    </source>
</evidence>
<dbReference type="PIRSF" id="PIRSF000350">
    <property type="entry name" value="Mercury_reductase_MerA"/>
    <property type="match status" value="1"/>
</dbReference>
<keyword evidence="9" id="KW-0520">NAD</keyword>
<evidence type="ECO:0000256" key="2">
    <source>
        <dbReference type="ARBA" id="ARBA00022630"/>
    </source>
</evidence>
<dbReference type="InterPro" id="IPR012999">
    <property type="entry name" value="Pyr_OxRdtase_I_AS"/>
</dbReference>
<evidence type="ECO:0000256" key="5">
    <source>
        <dbReference type="ARBA" id="ARBA00023002"/>
    </source>
</evidence>
<dbReference type="GO" id="GO:0016152">
    <property type="term" value="F:mercury (II) reductase (NADP+) activity"/>
    <property type="evidence" value="ECO:0007669"/>
    <property type="project" value="UniProtKB-EC"/>
</dbReference>
<dbReference type="GO" id="GO:0003955">
    <property type="term" value="F:NAD(P)H dehydrogenase (quinone) activity"/>
    <property type="evidence" value="ECO:0007669"/>
    <property type="project" value="TreeGrafter"/>
</dbReference>
<dbReference type="PRINTS" id="PR00368">
    <property type="entry name" value="FADPNR"/>
</dbReference>
<dbReference type="PANTHER" id="PTHR43014:SF2">
    <property type="entry name" value="MERCURIC REDUCTASE"/>
    <property type="match status" value="1"/>
</dbReference>
<dbReference type="Gene3D" id="3.30.390.30">
    <property type="match status" value="1"/>
</dbReference>
<keyword evidence="3 9" id="KW-0274">FAD</keyword>
<sequence length="453" mass="48091">MKSFDAIVIGAGQAGPFLAARMVEKGMKVALIERKFLGGTCVNTGCMPTKTLVASARAAHVTRSAAAYGVNIGGDIDIDMKVVRARAETVTMNARNGLIGWFAGMDGMSVIYGHARFEGPKTVSVNGESLSAPRIFLNVGARPVIPKLPGIDDIDYLTSTSIIRLDTLPRHLAVIGGSYIGLEFAQMYRRFGAEVSVIEHGPKLASREDEDISDAIAEILRSEGIDVHTDAGNIAFAGNGNGVSVTAGSAKIDASHVLIATGRKPNTDDLDLDAAGVVTDKRGYITVDDKLATNVEGIFALGDCNGRGAFTHTSYNDFEIAAANLLDGDDRKVSNRIPAYALYIDPPLGRVGMTEKQARESGRRIMVSTRPMSRVGRANERGETKGFMKVIADAETKEILGAAILGIEGDEVIHGLIDAMNAGTTYPALKWSVPIHPTVSELIPTLLGDLKPV</sequence>
<feature type="active site" description="Proton acceptor" evidence="8">
    <location>
        <position position="436"/>
    </location>
</feature>
<keyword evidence="4" id="KW-0521">NADP</keyword>
<evidence type="ECO:0000256" key="9">
    <source>
        <dbReference type="PIRSR" id="PIRSR000350-3"/>
    </source>
</evidence>
<accession>A0A2A5KRJ0</accession>
<dbReference type="NCBIfam" id="NF004992">
    <property type="entry name" value="PRK06370.1-4"/>
    <property type="match status" value="1"/>
</dbReference>
<evidence type="ECO:0000313" key="14">
    <source>
        <dbReference type="EMBL" id="PCK79670.1"/>
    </source>
</evidence>
<dbReference type="InterPro" id="IPR036188">
    <property type="entry name" value="FAD/NAD-bd_sf"/>
</dbReference>
<feature type="domain" description="Pyridine nucleotide-disulphide oxidoreductase dimerisation" evidence="12">
    <location>
        <begin position="340"/>
        <end position="445"/>
    </location>
</feature>
<keyword evidence="2 11" id="KW-0285">Flavoprotein</keyword>
<dbReference type="EC" id="1.16.1.1" evidence="14"/>
<dbReference type="InterPro" id="IPR001100">
    <property type="entry name" value="Pyr_nuc-diS_OxRdtase"/>
</dbReference>
<comment type="caution">
    <text evidence="14">The sequence shown here is derived from an EMBL/GenBank/DDBJ whole genome shotgun (WGS) entry which is preliminary data.</text>
</comment>
<protein>
    <submittedName>
        <fullName evidence="14">Mercuric reductase</fullName>
        <ecNumber evidence="14">1.16.1.1</ecNumber>
    </submittedName>
</protein>
<organism evidence="14 15">
    <name type="scientific">Rhizobium sophoriradicis</name>
    <dbReference type="NCBI Taxonomy" id="1535245"/>
    <lineage>
        <taxon>Bacteria</taxon>
        <taxon>Pseudomonadati</taxon>
        <taxon>Pseudomonadota</taxon>
        <taxon>Alphaproteobacteria</taxon>
        <taxon>Hyphomicrobiales</taxon>
        <taxon>Rhizobiaceae</taxon>
        <taxon>Rhizobium/Agrobacterium group</taxon>
        <taxon>Rhizobium</taxon>
    </lineage>
</organism>
<feature type="binding site" evidence="9">
    <location>
        <begin position="176"/>
        <end position="183"/>
    </location>
    <ligand>
        <name>NAD(+)</name>
        <dbReference type="ChEBI" id="CHEBI:57540"/>
    </ligand>
</feature>
<dbReference type="GO" id="GO:0016668">
    <property type="term" value="F:oxidoreductase activity, acting on a sulfur group of donors, NAD(P) as acceptor"/>
    <property type="evidence" value="ECO:0007669"/>
    <property type="project" value="InterPro"/>
</dbReference>
<dbReference type="PANTHER" id="PTHR43014">
    <property type="entry name" value="MERCURIC REDUCTASE"/>
    <property type="match status" value="1"/>
</dbReference>
<name>A0A2A5KRJ0_9HYPH</name>
<dbReference type="PROSITE" id="PS00076">
    <property type="entry name" value="PYRIDINE_REDOX_1"/>
    <property type="match status" value="1"/>
</dbReference>
<dbReference type="InterPro" id="IPR004099">
    <property type="entry name" value="Pyr_nucl-diS_OxRdtase_dimer"/>
</dbReference>
<evidence type="ECO:0000256" key="7">
    <source>
        <dbReference type="ARBA" id="ARBA00023284"/>
    </source>
</evidence>
<evidence type="ECO:0000256" key="6">
    <source>
        <dbReference type="ARBA" id="ARBA00023157"/>
    </source>
</evidence>
<gene>
    <name evidence="14" type="ORF">CPT34_17440</name>
</gene>
<dbReference type="RefSeq" id="WP_096763509.1">
    <property type="nucleotide sequence ID" value="NZ_NXDM01000017.1"/>
</dbReference>